<dbReference type="PANTHER" id="PTHR31793">
    <property type="entry name" value="4-HYDROXYBENZOYL-COA THIOESTERASE FAMILY MEMBER"/>
    <property type="match status" value="1"/>
</dbReference>
<evidence type="ECO:0000256" key="1">
    <source>
        <dbReference type="ARBA" id="ARBA00005953"/>
    </source>
</evidence>
<dbReference type="NCBIfam" id="TIGR00051">
    <property type="entry name" value="YbgC/FadM family acyl-CoA thioesterase"/>
    <property type="match status" value="1"/>
</dbReference>
<dbReference type="SUPFAM" id="SSF54637">
    <property type="entry name" value="Thioesterase/thiol ester dehydrase-isomerase"/>
    <property type="match status" value="1"/>
</dbReference>
<dbReference type="Gene3D" id="3.10.129.10">
    <property type="entry name" value="Hotdog Thioesterase"/>
    <property type="match status" value="1"/>
</dbReference>
<organism evidence="4 5">
    <name type="scientific">Undibacterium cyanobacteriorum</name>
    <dbReference type="NCBI Taxonomy" id="3073561"/>
    <lineage>
        <taxon>Bacteria</taxon>
        <taxon>Pseudomonadati</taxon>
        <taxon>Pseudomonadota</taxon>
        <taxon>Betaproteobacteria</taxon>
        <taxon>Burkholderiales</taxon>
        <taxon>Oxalobacteraceae</taxon>
        <taxon>Undibacterium</taxon>
    </lineage>
</organism>
<proteinExistence type="inferred from homology"/>
<evidence type="ECO:0000256" key="2">
    <source>
        <dbReference type="ARBA" id="ARBA00022801"/>
    </source>
</evidence>
<keyword evidence="2" id="KW-0378">Hydrolase</keyword>
<protein>
    <submittedName>
        <fullName evidence="4">Tol-pal system-associated acyl-CoA thioesterase</fullName>
    </submittedName>
</protein>
<keyword evidence="5" id="KW-1185">Reference proteome</keyword>
<dbReference type="NCBIfam" id="TIGR02799">
    <property type="entry name" value="thio_ybgC"/>
    <property type="match status" value="1"/>
</dbReference>
<dbReference type="InterPro" id="IPR050563">
    <property type="entry name" value="4-hydroxybenzoyl-CoA_TE"/>
</dbReference>
<dbReference type="RefSeq" id="WP_309481266.1">
    <property type="nucleotide sequence ID" value="NZ_CP133720.1"/>
</dbReference>
<evidence type="ECO:0000259" key="3">
    <source>
        <dbReference type="Pfam" id="PF03061"/>
    </source>
</evidence>
<name>A0ABY9RFP7_9BURK</name>
<dbReference type="Proteomes" id="UP001181355">
    <property type="component" value="Chromosome"/>
</dbReference>
<dbReference type="CDD" id="cd00586">
    <property type="entry name" value="4HBT"/>
    <property type="match status" value="1"/>
</dbReference>
<reference evidence="4" key="1">
    <citation type="submission" date="2023-09" db="EMBL/GenBank/DDBJ databases">
        <title>Undibacterium sp. 20NA77.5 isolated from freshwater.</title>
        <authorList>
            <person name="Le V."/>
            <person name="Ko S.-R."/>
            <person name="Ahn C.-Y."/>
            <person name="Oh H.-M."/>
        </authorList>
    </citation>
    <scope>NUCLEOTIDE SEQUENCE</scope>
    <source>
        <strain evidence="4">20NA77.5</strain>
    </source>
</reference>
<dbReference type="InterPro" id="IPR006684">
    <property type="entry name" value="YbgC/YbaW"/>
</dbReference>
<sequence length="138" mass="15660">MTANSFSWPVRVYYEDTDAGGVVFYANYLKFFERARTEWLRTIGLESSVLLDRYGALFVIKATNVEYHASARLDDELHVTAAVEKVGRASLVFYQEVYCGERLLTSARLTACWVDKAAWRPVPIPDEMVALLRGVEAN</sequence>
<feature type="domain" description="Thioesterase" evidence="3">
    <location>
        <begin position="20"/>
        <end position="103"/>
    </location>
</feature>
<dbReference type="EMBL" id="CP133720">
    <property type="protein sequence ID" value="WMW79771.1"/>
    <property type="molecule type" value="Genomic_DNA"/>
</dbReference>
<accession>A0ABY9RFP7</accession>
<dbReference type="PIRSF" id="PIRSF003230">
    <property type="entry name" value="YbgC"/>
    <property type="match status" value="1"/>
</dbReference>
<dbReference type="InterPro" id="IPR029069">
    <property type="entry name" value="HotDog_dom_sf"/>
</dbReference>
<evidence type="ECO:0000313" key="5">
    <source>
        <dbReference type="Proteomes" id="UP001181355"/>
    </source>
</evidence>
<comment type="similarity">
    <text evidence="1">Belongs to the 4-hydroxybenzoyl-CoA thioesterase family.</text>
</comment>
<dbReference type="PANTHER" id="PTHR31793:SF37">
    <property type="entry name" value="ACYL-COA THIOESTER HYDROLASE YBGC"/>
    <property type="match status" value="1"/>
</dbReference>
<dbReference type="InterPro" id="IPR006683">
    <property type="entry name" value="Thioestr_dom"/>
</dbReference>
<gene>
    <name evidence="4" type="primary">ybgC</name>
    <name evidence="4" type="ORF">RF679_14075</name>
</gene>
<dbReference type="Pfam" id="PF03061">
    <property type="entry name" value="4HBT"/>
    <property type="match status" value="1"/>
</dbReference>
<dbReference type="InterPro" id="IPR014166">
    <property type="entry name" value="Tol-Pal_acyl-CoA_thioesterase"/>
</dbReference>
<evidence type="ECO:0000313" key="4">
    <source>
        <dbReference type="EMBL" id="WMW79771.1"/>
    </source>
</evidence>